<dbReference type="GO" id="GO:0005829">
    <property type="term" value="C:cytosol"/>
    <property type="evidence" value="ECO:0007669"/>
    <property type="project" value="TreeGrafter"/>
</dbReference>
<dbReference type="SUPFAM" id="SSF51182">
    <property type="entry name" value="RmlC-like cupins"/>
    <property type="match status" value="1"/>
</dbReference>
<evidence type="ECO:0000313" key="1">
    <source>
        <dbReference type="EMBL" id="SUZ86548.1"/>
    </source>
</evidence>
<feature type="non-terminal residue" evidence="1">
    <location>
        <position position="1"/>
    </location>
</feature>
<evidence type="ECO:0008006" key="2">
    <source>
        <dbReference type="Google" id="ProtNLM"/>
    </source>
</evidence>
<organism evidence="1">
    <name type="scientific">marine metagenome</name>
    <dbReference type="NCBI Taxonomy" id="408172"/>
    <lineage>
        <taxon>unclassified sequences</taxon>
        <taxon>metagenomes</taxon>
        <taxon>ecological metagenomes</taxon>
    </lineage>
</organism>
<dbReference type="PANTHER" id="PTHR21047">
    <property type="entry name" value="DTDP-6-DEOXY-D-GLUCOSE-3,5 EPIMERASE"/>
    <property type="match status" value="1"/>
</dbReference>
<dbReference type="Pfam" id="PF00908">
    <property type="entry name" value="dTDP_sugar_isom"/>
    <property type="match status" value="1"/>
</dbReference>
<dbReference type="InterPro" id="IPR011051">
    <property type="entry name" value="RmlC_Cupin_sf"/>
</dbReference>
<dbReference type="GO" id="GO:0000271">
    <property type="term" value="P:polysaccharide biosynthetic process"/>
    <property type="evidence" value="ECO:0007669"/>
    <property type="project" value="TreeGrafter"/>
</dbReference>
<dbReference type="InterPro" id="IPR000888">
    <property type="entry name" value="RmlC-like"/>
</dbReference>
<accession>A0A381R6P4</accession>
<name>A0A381R6P4_9ZZZZ</name>
<dbReference type="PANTHER" id="PTHR21047:SF2">
    <property type="entry name" value="THYMIDINE DIPHOSPHO-4-KETO-RHAMNOSE 3,5-EPIMERASE"/>
    <property type="match status" value="1"/>
</dbReference>
<reference evidence="1" key="1">
    <citation type="submission" date="2018-05" db="EMBL/GenBank/DDBJ databases">
        <authorList>
            <person name="Lanie J.A."/>
            <person name="Ng W.-L."/>
            <person name="Kazmierczak K.M."/>
            <person name="Andrzejewski T.M."/>
            <person name="Davidsen T.M."/>
            <person name="Wayne K.J."/>
            <person name="Tettelin H."/>
            <person name="Glass J.I."/>
            <person name="Rusch D."/>
            <person name="Podicherti R."/>
            <person name="Tsui H.-C.T."/>
            <person name="Winkler M.E."/>
        </authorList>
    </citation>
    <scope>NUCLEOTIDE SEQUENCE</scope>
</reference>
<protein>
    <recommendedName>
        <fullName evidence="2">dTDP-4-dehydrorhamnose 3,5-epimerase</fullName>
    </recommendedName>
</protein>
<dbReference type="GO" id="GO:0008830">
    <property type="term" value="F:dTDP-4-dehydrorhamnose 3,5-epimerase activity"/>
    <property type="evidence" value="ECO:0007669"/>
    <property type="project" value="InterPro"/>
</dbReference>
<sequence>VDDEVVMLHGVQMVPLRRIPDERGMVMHMLRNDDPHFTEFGEIYFSVVYPGVIKGWHLHSRMTINYAVVDGNIKLVLYDQRQSSPTYQQIQEIVFGQVNYQLVRVPPGVVNGFTAVGGQRALVANCADIPHDPNEITRIDPFTPTIPYDWRLQHG</sequence>
<dbReference type="AlphaFoldDB" id="A0A381R6P4"/>
<dbReference type="Gene3D" id="2.60.120.10">
    <property type="entry name" value="Jelly Rolls"/>
    <property type="match status" value="1"/>
</dbReference>
<gene>
    <name evidence="1" type="ORF">METZ01_LOCUS39402</name>
</gene>
<proteinExistence type="predicted"/>
<dbReference type="InterPro" id="IPR014710">
    <property type="entry name" value="RmlC-like_jellyroll"/>
</dbReference>
<dbReference type="EMBL" id="UINC01001687">
    <property type="protein sequence ID" value="SUZ86548.1"/>
    <property type="molecule type" value="Genomic_DNA"/>
</dbReference>